<dbReference type="SMART" id="SM00563">
    <property type="entry name" value="PlsC"/>
    <property type="match status" value="1"/>
</dbReference>
<evidence type="ECO:0000313" key="4">
    <source>
        <dbReference type="EMBL" id="ANY71846.1"/>
    </source>
</evidence>
<dbReference type="EMBL" id="CP016809">
    <property type="protein sequence ID" value="ANY71846.1"/>
    <property type="molecule type" value="Genomic_DNA"/>
</dbReference>
<keyword evidence="1 4" id="KW-0808">Transferase</keyword>
<dbReference type="GO" id="GO:0003841">
    <property type="term" value="F:1-acylglycerol-3-phosphate O-acyltransferase activity"/>
    <property type="evidence" value="ECO:0007669"/>
    <property type="project" value="TreeGrafter"/>
</dbReference>
<proteinExistence type="predicted"/>
<dbReference type="AlphaFoldDB" id="A0A1B2DVV3"/>
<feature type="domain" description="Phospholipid/glycerol acyltransferase" evidence="3">
    <location>
        <begin position="34"/>
        <end position="144"/>
    </location>
</feature>
<sequence length="196" mass="21318">MIYVFCRAVVRGLFAILYRFESVGVHNIPSEGGVLICSNHLSVRDPISVGIHVKRQVKFMAKAELFKIPVFGWLIDKLGAFPVKRGGVSKESIKTALTILRQGEVMGIFPEGTRNSDATAAKRGAASFALRSGATVIPAAIIGDYKLFRKVKIIYGAPVDLSRFEGDKSPEALDAATEIIMSKIHEMRATGKPTVN</sequence>
<organism evidence="4">
    <name type="scientific">Paenibacillus ihbetae</name>
    <dbReference type="NCBI Taxonomy" id="1870820"/>
    <lineage>
        <taxon>Bacteria</taxon>
        <taxon>Bacillati</taxon>
        <taxon>Bacillota</taxon>
        <taxon>Bacilli</taxon>
        <taxon>Bacillales</taxon>
        <taxon>Paenibacillaceae</taxon>
        <taxon>Paenibacillus</taxon>
    </lineage>
</organism>
<dbReference type="SUPFAM" id="SSF69593">
    <property type="entry name" value="Glycerol-3-phosphate (1)-acyltransferase"/>
    <property type="match status" value="1"/>
</dbReference>
<protein>
    <submittedName>
        <fullName evidence="5">1-acyl-sn-glycerol-3-phosphate acyltransferase</fullName>
    </submittedName>
    <submittedName>
        <fullName evidence="4">Acyl-phosphate glycerol 3-phosphate acyltransferase</fullName>
    </submittedName>
</protein>
<dbReference type="GO" id="GO:0006654">
    <property type="term" value="P:phosphatidic acid biosynthetic process"/>
    <property type="evidence" value="ECO:0007669"/>
    <property type="project" value="TreeGrafter"/>
</dbReference>
<evidence type="ECO:0000256" key="2">
    <source>
        <dbReference type="ARBA" id="ARBA00023315"/>
    </source>
</evidence>
<dbReference type="EMBL" id="MRVI01000001">
    <property type="protein sequence ID" value="OOC60849.1"/>
    <property type="molecule type" value="Genomic_DNA"/>
</dbReference>
<dbReference type="CDD" id="cd07989">
    <property type="entry name" value="LPLAT_AGPAT-like"/>
    <property type="match status" value="1"/>
</dbReference>
<dbReference type="Pfam" id="PF01553">
    <property type="entry name" value="Acyltransferase"/>
    <property type="match status" value="1"/>
</dbReference>
<evidence type="ECO:0000256" key="1">
    <source>
        <dbReference type="ARBA" id="ARBA00022679"/>
    </source>
</evidence>
<evidence type="ECO:0000313" key="5">
    <source>
        <dbReference type="EMBL" id="OOC60849.1"/>
    </source>
</evidence>
<evidence type="ECO:0000259" key="3">
    <source>
        <dbReference type="SMART" id="SM00563"/>
    </source>
</evidence>
<gene>
    <name evidence="5" type="ORF">BBD40_02485</name>
    <name evidence="4" type="ORF">BBD41_04185</name>
</gene>
<dbReference type="OrthoDB" id="9803035at2"/>
<dbReference type="InterPro" id="IPR002123">
    <property type="entry name" value="Plipid/glycerol_acylTrfase"/>
</dbReference>
<dbReference type="PANTHER" id="PTHR10434">
    <property type="entry name" value="1-ACYL-SN-GLYCEROL-3-PHOSPHATE ACYLTRANSFERASE"/>
    <property type="match status" value="1"/>
</dbReference>
<dbReference type="RefSeq" id="WP_077565417.1">
    <property type="nucleotide sequence ID" value="NZ_CP016809.1"/>
</dbReference>
<name>A0A1B2DVV3_9BACL</name>
<dbReference type="PANTHER" id="PTHR10434:SF11">
    <property type="entry name" value="1-ACYL-SN-GLYCEROL-3-PHOSPHATE ACYLTRANSFERASE"/>
    <property type="match status" value="1"/>
</dbReference>
<reference evidence="4" key="1">
    <citation type="submission" date="2016-08" db="EMBL/GenBank/DDBJ databases">
        <title>Complete Genome Seqeunce of Paenibacillus sp. nov. IHBB 9852 from high altitute lake of Indian trans-Himalayas.</title>
        <authorList>
            <person name="Kiran S."/>
            <person name="Swarnkar M.K."/>
            <person name="Rana A."/>
            <person name="Tewari R."/>
            <person name="Gulati A."/>
        </authorList>
    </citation>
    <scope>NUCLEOTIDE SEQUENCE [LARGE SCALE GENOMIC DNA]</scope>
    <source>
        <strain evidence="4">IHBB 9852</strain>
    </source>
</reference>
<dbReference type="Proteomes" id="UP000189059">
    <property type="component" value="Unassembled WGS sequence"/>
</dbReference>
<evidence type="ECO:0000313" key="6">
    <source>
        <dbReference type="Proteomes" id="UP000189059"/>
    </source>
</evidence>
<keyword evidence="6" id="KW-1185">Reference proteome</keyword>
<reference evidence="5 6" key="2">
    <citation type="submission" date="2016-12" db="EMBL/GenBank/DDBJ databases">
        <title>Genome sequencing and description of Paenibacillus sp. nov. from high altitude lake in the Indian Trans- Himalayas.</title>
        <authorList>
            <person name="Kiran S."/>
            <person name="Swarnkar M.K."/>
            <person name="Rana A."/>
            <person name="Tewari R."/>
            <person name="Gulati A."/>
        </authorList>
    </citation>
    <scope>NUCLEOTIDE SEQUENCE [LARGE SCALE GENOMIC DNA]</scope>
    <source>
        <strain evidence="5 6">IHBB 9951</strain>
    </source>
</reference>
<accession>A0A1B2DVV3</accession>
<dbReference type="KEGG" id="pib:BBD41_04185"/>
<keyword evidence="2 4" id="KW-0012">Acyltransferase</keyword>